<gene>
    <name evidence="8" type="ORF">DW352_05870</name>
</gene>
<comment type="subcellular location">
    <subcellularLocation>
        <location evidence="1">Cell outer membrane</location>
    </subcellularLocation>
</comment>
<dbReference type="AlphaFoldDB" id="A0A345ZT35"/>
<evidence type="ECO:0000256" key="3">
    <source>
        <dbReference type="ARBA" id="ARBA00023136"/>
    </source>
</evidence>
<dbReference type="Pfam" id="PF13505">
    <property type="entry name" value="OMP_b-brl"/>
    <property type="match status" value="1"/>
</dbReference>
<sequence length="221" mass="22927">MRSFTALGAAVAVLGFATAASAADLPRREAMPAKAPMYAPLYNWTGLYVGVNLGGGWSDANSNFGKASGVVGGGQIGYNWQAAGSPFVLGLEADIQGTSIKNSADLGGGITGDAKVPAFGTVRARLGYAWDRFMVYGTGGFAYSDTKVSLTGPGGSISSDKWGSGWTVGGGVEWAFAGPWSVKAEYLYVNAKSVDLNFGGVNVSTGDYHYNVARLGLNYRF</sequence>
<feature type="signal peptide" evidence="6">
    <location>
        <begin position="1"/>
        <end position="22"/>
    </location>
</feature>
<protein>
    <submittedName>
        <fullName evidence="8">Porin family protein</fullName>
    </submittedName>
</protein>
<evidence type="ECO:0000256" key="2">
    <source>
        <dbReference type="ARBA" id="ARBA00022729"/>
    </source>
</evidence>
<dbReference type="RefSeq" id="WP_115689393.1">
    <property type="nucleotide sequence ID" value="NZ_CP031417.1"/>
</dbReference>
<comment type="similarity">
    <text evidence="5">Belongs to the Omp25/RopB family.</text>
</comment>
<evidence type="ECO:0000256" key="4">
    <source>
        <dbReference type="ARBA" id="ARBA00023237"/>
    </source>
</evidence>
<proteinExistence type="inferred from homology"/>
<dbReference type="OrthoDB" id="9815357at2"/>
<evidence type="ECO:0000256" key="6">
    <source>
        <dbReference type="SAM" id="SignalP"/>
    </source>
</evidence>
<feature type="domain" description="Outer membrane protein beta-barrel" evidence="7">
    <location>
        <begin position="11"/>
        <end position="221"/>
    </location>
</feature>
<dbReference type="Proteomes" id="UP000254889">
    <property type="component" value="Chromosome"/>
</dbReference>
<dbReference type="SUPFAM" id="SSF56925">
    <property type="entry name" value="OMPA-like"/>
    <property type="match status" value="1"/>
</dbReference>
<dbReference type="PANTHER" id="PTHR34001">
    <property type="entry name" value="BLL7405 PROTEIN"/>
    <property type="match status" value="1"/>
</dbReference>
<evidence type="ECO:0000259" key="7">
    <source>
        <dbReference type="Pfam" id="PF13505"/>
    </source>
</evidence>
<name>A0A345ZT35_9HYPH</name>
<keyword evidence="9" id="KW-1185">Reference proteome</keyword>
<dbReference type="InterPro" id="IPR027385">
    <property type="entry name" value="Beta-barrel_OMP"/>
</dbReference>
<keyword evidence="2 6" id="KW-0732">Signal</keyword>
<dbReference type="EMBL" id="CP031417">
    <property type="protein sequence ID" value="AXK80082.1"/>
    <property type="molecule type" value="Genomic_DNA"/>
</dbReference>
<organism evidence="8 9">
    <name type="scientific">Pseudolabrys taiwanensis</name>
    <dbReference type="NCBI Taxonomy" id="331696"/>
    <lineage>
        <taxon>Bacteria</taxon>
        <taxon>Pseudomonadati</taxon>
        <taxon>Pseudomonadota</taxon>
        <taxon>Alphaproteobacteria</taxon>
        <taxon>Hyphomicrobiales</taxon>
        <taxon>Xanthobacteraceae</taxon>
        <taxon>Pseudolabrys</taxon>
    </lineage>
</organism>
<dbReference type="InterPro" id="IPR051692">
    <property type="entry name" value="OMP-like"/>
</dbReference>
<evidence type="ECO:0000313" key="8">
    <source>
        <dbReference type="EMBL" id="AXK80082.1"/>
    </source>
</evidence>
<feature type="chain" id="PRO_5016823602" evidence="6">
    <location>
        <begin position="23"/>
        <end position="221"/>
    </location>
</feature>
<evidence type="ECO:0000256" key="5">
    <source>
        <dbReference type="ARBA" id="ARBA00038306"/>
    </source>
</evidence>
<dbReference type="Gene3D" id="2.40.160.20">
    <property type="match status" value="1"/>
</dbReference>
<keyword evidence="4" id="KW-0998">Cell outer membrane</keyword>
<reference evidence="8 9" key="1">
    <citation type="submission" date="2018-07" db="EMBL/GenBank/DDBJ databases">
        <authorList>
            <person name="Quirk P.G."/>
            <person name="Krulwich T.A."/>
        </authorList>
    </citation>
    <scope>NUCLEOTIDE SEQUENCE [LARGE SCALE GENOMIC DNA]</scope>
    <source>
        <strain evidence="8 9">CC-BB4</strain>
    </source>
</reference>
<dbReference type="KEGG" id="ptaw:DW352_05870"/>
<dbReference type="GO" id="GO:0009279">
    <property type="term" value="C:cell outer membrane"/>
    <property type="evidence" value="ECO:0007669"/>
    <property type="project" value="UniProtKB-SubCell"/>
</dbReference>
<accession>A0A345ZT35</accession>
<evidence type="ECO:0000313" key="9">
    <source>
        <dbReference type="Proteomes" id="UP000254889"/>
    </source>
</evidence>
<dbReference type="InterPro" id="IPR011250">
    <property type="entry name" value="OMP/PagP_B-barrel"/>
</dbReference>
<evidence type="ECO:0000256" key="1">
    <source>
        <dbReference type="ARBA" id="ARBA00004442"/>
    </source>
</evidence>
<keyword evidence="3" id="KW-0472">Membrane</keyword>
<dbReference type="PANTHER" id="PTHR34001:SF3">
    <property type="entry name" value="BLL7405 PROTEIN"/>
    <property type="match status" value="1"/>
</dbReference>